<reference evidence="2 3" key="1">
    <citation type="submission" date="2015-08" db="EMBL/GenBank/DDBJ databases">
        <title>Genomic sequence of Lactobacillus heilongjiangensis DSM 28069, isolated from Chinese traditional pickle.</title>
        <authorList>
            <person name="Jiang X."/>
            <person name="Zheng B."/>
            <person name="Cheng H."/>
        </authorList>
    </citation>
    <scope>NUCLEOTIDE SEQUENCE [LARGE SCALE GENOMIC DNA]</scope>
    <source>
        <strain evidence="2 3">DSM 28069</strain>
    </source>
</reference>
<evidence type="ECO:0000313" key="3">
    <source>
        <dbReference type="Proteomes" id="UP000061546"/>
    </source>
</evidence>
<sequence>MCIKLKSKHSGFVLYEAVVSLMITIMTLGILQQSLQILHNVQKTTFRDQLRWHITQEKLQELLGKSKITGAFGNRLFYKDENDKTKAIKMLGNYGRAILAIENADNRGYEPMMTNLNDINIEKKDKLVIITTENKAGQTSQMCLINDP</sequence>
<dbReference type="STRING" id="1074467.JP39_03200"/>
<evidence type="ECO:0000256" key="1">
    <source>
        <dbReference type="SAM" id="Phobius"/>
    </source>
</evidence>
<dbReference type="AlphaFoldDB" id="A0A0K2LB77"/>
<keyword evidence="1" id="KW-0812">Transmembrane</keyword>
<dbReference type="InterPro" id="IPR016977">
    <property type="entry name" value="ComGF"/>
</dbReference>
<evidence type="ECO:0000313" key="2">
    <source>
        <dbReference type="EMBL" id="ALB28448.1"/>
    </source>
</evidence>
<dbReference type="Proteomes" id="UP000061546">
    <property type="component" value="Chromosome"/>
</dbReference>
<evidence type="ECO:0008006" key="4">
    <source>
        <dbReference type="Google" id="ProtNLM"/>
    </source>
</evidence>
<dbReference type="EMBL" id="CP012559">
    <property type="protein sequence ID" value="ALB28448.1"/>
    <property type="molecule type" value="Genomic_DNA"/>
</dbReference>
<dbReference type="KEGG" id="lhi:JP39_03200"/>
<organism evidence="2 3">
    <name type="scientific">Companilactobacillus heilongjiangensis</name>
    <dbReference type="NCBI Taxonomy" id="1074467"/>
    <lineage>
        <taxon>Bacteria</taxon>
        <taxon>Bacillati</taxon>
        <taxon>Bacillota</taxon>
        <taxon>Bacilli</taxon>
        <taxon>Lactobacillales</taxon>
        <taxon>Lactobacillaceae</taxon>
        <taxon>Companilactobacillus</taxon>
    </lineage>
</organism>
<dbReference type="Pfam" id="PF15980">
    <property type="entry name" value="ComGF"/>
    <property type="match status" value="1"/>
</dbReference>
<name>A0A0K2LB77_9LACO</name>
<accession>A0A0K2LB77</accession>
<protein>
    <recommendedName>
        <fullName evidence="4">Competence protein ComGF</fullName>
    </recommendedName>
</protein>
<gene>
    <name evidence="2" type="ORF">JP39_03200</name>
</gene>
<keyword evidence="1" id="KW-1133">Transmembrane helix</keyword>
<proteinExistence type="predicted"/>
<keyword evidence="3" id="KW-1185">Reference proteome</keyword>
<keyword evidence="1" id="KW-0472">Membrane</keyword>
<feature type="transmembrane region" description="Helical" evidence="1">
    <location>
        <begin position="12"/>
        <end position="31"/>
    </location>
</feature>
<dbReference type="OrthoDB" id="2310168at2"/>